<accession>A0ABV8B7N4</accession>
<keyword evidence="3" id="KW-1185">Reference proteome</keyword>
<name>A0ABV8B7N4_9BACI</name>
<dbReference type="InterPro" id="IPR015943">
    <property type="entry name" value="WD40/YVTN_repeat-like_dom_sf"/>
</dbReference>
<comment type="caution">
    <text evidence="2">The sequence shown here is derived from an EMBL/GenBank/DDBJ whole genome shotgun (WGS) entry which is preliminary data.</text>
</comment>
<dbReference type="SMART" id="SM00564">
    <property type="entry name" value="PQQ"/>
    <property type="match status" value="3"/>
</dbReference>
<protein>
    <submittedName>
        <fullName evidence="2">PQQ-binding-like beta-propeller repeat protein</fullName>
    </submittedName>
</protein>
<dbReference type="Pfam" id="PF13360">
    <property type="entry name" value="PQQ_2"/>
    <property type="match status" value="1"/>
</dbReference>
<dbReference type="InterPro" id="IPR002372">
    <property type="entry name" value="PQQ_rpt_dom"/>
</dbReference>
<dbReference type="EMBL" id="JBHRZT010000072">
    <property type="protein sequence ID" value="MFC3885489.1"/>
    <property type="molecule type" value="Genomic_DNA"/>
</dbReference>
<dbReference type="SUPFAM" id="SSF50998">
    <property type="entry name" value="Quinoprotein alcohol dehydrogenase-like"/>
    <property type="match status" value="1"/>
</dbReference>
<dbReference type="Proteomes" id="UP001595752">
    <property type="component" value="Unassembled WGS sequence"/>
</dbReference>
<evidence type="ECO:0000259" key="1">
    <source>
        <dbReference type="Pfam" id="PF13360"/>
    </source>
</evidence>
<organism evidence="2 3">
    <name type="scientific">Bacillus songklensis</name>
    <dbReference type="NCBI Taxonomy" id="1069116"/>
    <lineage>
        <taxon>Bacteria</taxon>
        <taxon>Bacillati</taxon>
        <taxon>Bacillota</taxon>
        <taxon>Bacilli</taxon>
        <taxon>Bacillales</taxon>
        <taxon>Bacillaceae</taxon>
        <taxon>Bacillus</taxon>
    </lineage>
</organism>
<dbReference type="Gene3D" id="2.130.10.10">
    <property type="entry name" value="YVTN repeat-like/Quinoprotein amine dehydrogenase"/>
    <property type="match status" value="2"/>
</dbReference>
<reference evidence="3" key="1">
    <citation type="journal article" date="2019" name="Int. J. Syst. Evol. Microbiol.">
        <title>The Global Catalogue of Microorganisms (GCM) 10K type strain sequencing project: providing services to taxonomists for standard genome sequencing and annotation.</title>
        <authorList>
            <consortium name="The Broad Institute Genomics Platform"/>
            <consortium name="The Broad Institute Genome Sequencing Center for Infectious Disease"/>
            <person name="Wu L."/>
            <person name="Ma J."/>
        </authorList>
    </citation>
    <scope>NUCLEOTIDE SEQUENCE [LARGE SCALE GENOMIC DNA]</scope>
    <source>
        <strain evidence="3">CCUG 61889</strain>
    </source>
</reference>
<proteinExistence type="predicted"/>
<dbReference type="InterPro" id="IPR011047">
    <property type="entry name" value="Quinoprotein_ADH-like_sf"/>
</dbReference>
<dbReference type="InterPro" id="IPR018391">
    <property type="entry name" value="PQQ_b-propeller_rpt"/>
</dbReference>
<evidence type="ECO:0000313" key="2">
    <source>
        <dbReference type="EMBL" id="MFC3885489.1"/>
    </source>
</evidence>
<dbReference type="PANTHER" id="PTHR34512:SF30">
    <property type="entry name" value="OUTER MEMBRANE PROTEIN ASSEMBLY FACTOR BAMB"/>
    <property type="match status" value="1"/>
</dbReference>
<dbReference type="PANTHER" id="PTHR34512">
    <property type="entry name" value="CELL SURFACE PROTEIN"/>
    <property type="match status" value="1"/>
</dbReference>
<dbReference type="RefSeq" id="WP_377918660.1">
    <property type="nucleotide sequence ID" value="NZ_JBHRZT010000072.1"/>
</dbReference>
<feature type="domain" description="Pyrrolo-quinoline quinone repeat" evidence="1">
    <location>
        <begin position="3"/>
        <end position="165"/>
    </location>
</feature>
<sequence>MLALDAKTGREKRKLRATIDGHGGADRQGAPLVSNGIVYFTGDGRYVVAFSIETGQELWKYFLKVPSRFRTGPTASDGRLYLRGEAGQVEVIDAKTGTPLWYYQKPFYNDGKASIAVGDGSVIYPAGPYVVSVDTNTGQEQWSFQTGGGIESSAAISDDTVYTGSNDGNFYGFVEMK</sequence>
<evidence type="ECO:0000313" key="3">
    <source>
        <dbReference type="Proteomes" id="UP001595752"/>
    </source>
</evidence>
<gene>
    <name evidence="2" type="ORF">ACFOU2_19245</name>
</gene>